<dbReference type="Pfam" id="PF02746">
    <property type="entry name" value="MR_MLE_N"/>
    <property type="match status" value="1"/>
</dbReference>
<evidence type="ECO:0000256" key="2">
    <source>
        <dbReference type="ARBA" id="ARBA00022842"/>
    </source>
</evidence>
<evidence type="ECO:0000313" key="6">
    <source>
        <dbReference type="Proteomes" id="UP000295136"/>
    </source>
</evidence>
<dbReference type="InterPro" id="IPR018110">
    <property type="entry name" value="Mandel_Rmase/mucon_lact_enz_CS"/>
</dbReference>
<evidence type="ECO:0000313" key="5">
    <source>
        <dbReference type="EMBL" id="TDE53990.1"/>
    </source>
</evidence>
<gene>
    <name evidence="5" type="primary">dgoD</name>
    <name evidence="5" type="ORF">E1295_15925</name>
</gene>
<keyword evidence="2" id="KW-0460">Magnesium</keyword>
<dbReference type="GO" id="GO:0008869">
    <property type="term" value="F:galactonate dehydratase activity"/>
    <property type="evidence" value="ECO:0007669"/>
    <property type="project" value="UniProtKB-EC"/>
</dbReference>
<dbReference type="EMBL" id="SMLD01000035">
    <property type="protein sequence ID" value="TDE53990.1"/>
    <property type="molecule type" value="Genomic_DNA"/>
</dbReference>
<name>A0A4R5FMQ1_9ACTN</name>
<dbReference type="SFLD" id="SFLDG00179">
    <property type="entry name" value="mandelate_racemase"/>
    <property type="match status" value="1"/>
</dbReference>
<dbReference type="InterPro" id="IPR034593">
    <property type="entry name" value="DgoD-like"/>
</dbReference>
<dbReference type="GO" id="GO:0046872">
    <property type="term" value="F:metal ion binding"/>
    <property type="evidence" value="ECO:0007669"/>
    <property type="project" value="UniProtKB-KW"/>
</dbReference>
<accession>A0A4R5FMQ1</accession>
<organism evidence="5 6">
    <name type="scientific">Nonomuraea mesophila</name>
    <dbReference type="NCBI Taxonomy" id="2530382"/>
    <lineage>
        <taxon>Bacteria</taxon>
        <taxon>Bacillati</taxon>
        <taxon>Actinomycetota</taxon>
        <taxon>Actinomycetes</taxon>
        <taxon>Streptosporangiales</taxon>
        <taxon>Streptosporangiaceae</taxon>
        <taxon>Nonomuraea</taxon>
    </lineage>
</organism>
<dbReference type="AlphaFoldDB" id="A0A4R5FMQ1"/>
<keyword evidence="1" id="KW-0479">Metal-binding</keyword>
<dbReference type="SUPFAM" id="SSF51604">
    <property type="entry name" value="Enolase C-terminal domain-like"/>
    <property type="match status" value="1"/>
</dbReference>
<proteinExistence type="predicted"/>
<keyword evidence="3 5" id="KW-0456">Lyase</keyword>
<feature type="domain" description="Mandelate racemase/muconate lactonizing enzyme C-terminal" evidence="4">
    <location>
        <begin position="125"/>
        <end position="230"/>
    </location>
</feature>
<dbReference type="Pfam" id="PF13378">
    <property type="entry name" value="MR_MLE_C"/>
    <property type="match status" value="1"/>
</dbReference>
<dbReference type="CDD" id="cd03325">
    <property type="entry name" value="D-galactonate_dehydratase"/>
    <property type="match status" value="1"/>
</dbReference>
<dbReference type="PANTHER" id="PTHR48080">
    <property type="entry name" value="D-GALACTONATE DEHYDRATASE-RELATED"/>
    <property type="match status" value="1"/>
</dbReference>
<dbReference type="InterPro" id="IPR029065">
    <property type="entry name" value="Enolase_C-like"/>
</dbReference>
<keyword evidence="6" id="KW-1185">Reference proteome</keyword>
<dbReference type="InterPro" id="IPR023592">
    <property type="entry name" value="Galactonate_deHydtase"/>
</dbReference>
<dbReference type="GO" id="GO:0009063">
    <property type="term" value="P:amino acid catabolic process"/>
    <property type="evidence" value="ECO:0007669"/>
    <property type="project" value="InterPro"/>
</dbReference>
<dbReference type="PROSITE" id="PS00908">
    <property type="entry name" value="MR_MLE_1"/>
    <property type="match status" value="1"/>
</dbReference>
<dbReference type="Gene3D" id="3.30.390.10">
    <property type="entry name" value="Enolase-like, N-terminal domain"/>
    <property type="match status" value="1"/>
</dbReference>
<dbReference type="GO" id="GO:0034194">
    <property type="term" value="P:D-galactonate catabolic process"/>
    <property type="evidence" value="ECO:0007669"/>
    <property type="project" value="InterPro"/>
</dbReference>
<dbReference type="Proteomes" id="UP000295136">
    <property type="component" value="Unassembled WGS sequence"/>
</dbReference>
<comment type="caution">
    <text evidence="5">The sequence shown here is derived from an EMBL/GenBank/DDBJ whole genome shotgun (WGS) entry which is preliminary data.</text>
</comment>
<dbReference type="SUPFAM" id="SSF54826">
    <property type="entry name" value="Enolase N-terminal domain-like"/>
    <property type="match status" value="1"/>
</dbReference>
<protein>
    <submittedName>
        <fullName evidence="5">Galactonate dehydratase</fullName>
        <ecNumber evidence="5">4.2.1.6</ecNumber>
    </submittedName>
</protein>
<dbReference type="SFLD" id="SFLDF00003">
    <property type="entry name" value="D-galactonate_dehydratase"/>
    <property type="match status" value="1"/>
</dbReference>
<dbReference type="Gene3D" id="3.20.20.120">
    <property type="entry name" value="Enolase-like C-terminal domain"/>
    <property type="match status" value="1"/>
</dbReference>
<dbReference type="RefSeq" id="WP_132631057.1">
    <property type="nucleotide sequence ID" value="NZ_SMLD01000035.1"/>
</dbReference>
<dbReference type="PROSITE" id="PS00909">
    <property type="entry name" value="MR_MLE_2"/>
    <property type="match status" value="1"/>
</dbReference>
<evidence type="ECO:0000256" key="1">
    <source>
        <dbReference type="ARBA" id="ARBA00022723"/>
    </source>
</evidence>
<dbReference type="SMART" id="SM00922">
    <property type="entry name" value="MR_MLE"/>
    <property type="match status" value="1"/>
</dbReference>
<dbReference type="PANTHER" id="PTHR48080:SF2">
    <property type="entry name" value="D-GALACTONATE DEHYDRATASE"/>
    <property type="match status" value="1"/>
</dbReference>
<sequence>MRIVSLTTYLVAPRWLFLRVDTDEGITGWGEPVVEGRAATVAAAVAELSEYLVGADPLRIEDHWQVLTRGGFYRGGPVLSSAVAGIDQALWDIAGKTYGVPVHRLLGGPVRERVRVYGWVGGDSPAEASDAAVELVEGGFTALKMNAAGILRAIDTAASVKAIVDRLASVRAAVGDEVDIALDFHGRLSLPMARRVLPLLEPYLPFFVEEPVVPELTAELAAVTSATSIPIAAGERLYSRWEFRPALEAGIAVAQPDVSHAGGISETRRIAALAEVYGAAVAPHCPLGPIALAASLQTGFATPNLLIQEQSLGLHYNQPADLLDYLVDPSVFRYADGHVPLPTGPGLGIEIDTAAVERAAETGHRWRSPIWRRDDGGLAEW</sequence>
<dbReference type="InterPro" id="IPR036849">
    <property type="entry name" value="Enolase-like_C_sf"/>
</dbReference>
<dbReference type="InterPro" id="IPR013342">
    <property type="entry name" value="Mandelate_racemase_C"/>
</dbReference>
<evidence type="ECO:0000256" key="3">
    <source>
        <dbReference type="ARBA" id="ARBA00023239"/>
    </source>
</evidence>
<dbReference type="NCBIfam" id="NF010624">
    <property type="entry name" value="PRK14017.1"/>
    <property type="match status" value="1"/>
</dbReference>
<dbReference type="InterPro" id="IPR013341">
    <property type="entry name" value="Mandelate_racemase_N_dom"/>
</dbReference>
<dbReference type="SFLD" id="SFLDS00001">
    <property type="entry name" value="Enolase"/>
    <property type="match status" value="1"/>
</dbReference>
<dbReference type="EC" id="4.2.1.6" evidence="5"/>
<evidence type="ECO:0000259" key="4">
    <source>
        <dbReference type="SMART" id="SM00922"/>
    </source>
</evidence>
<reference evidence="5 6" key="1">
    <citation type="submission" date="2019-03" db="EMBL/GenBank/DDBJ databases">
        <title>Draft genome sequences of novel Actinobacteria.</title>
        <authorList>
            <person name="Sahin N."/>
            <person name="Ay H."/>
            <person name="Saygin H."/>
        </authorList>
    </citation>
    <scope>NUCLEOTIDE SEQUENCE [LARGE SCALE GENOMIC DNA]</scope>
    <source>
        <strain evidence="5 6">6K102</strain>
    </source>
</reference>
<dbReference type="InterPro" id="IPR029017">
    <property type="entry name" value="Enolase-like_N"/>
</dbReference>